<evidence type="ECO:0000259" key="1">
    <source>
        <dbReference type="Pfam" id="PF01764"/>
    </source>
</evidence>
<comment type="caution">
    <text evidence="2">The sequence shown here is derived from an EMBL/GenBank/DDBJ whole genome shotgun (WGS) entry which is preliminary data.</text>
</comment>
<dbReference type="InterPro" id="IPR029058">
    <property type="entry name" value="AB_hydrolase_fold"/>
</dbReference>
<reference evidence="2 3" key="1">
    <citation type="submission" date="2018-10" db="EMBL/GenBank/DDBJ databases">
        <title>Sequencing the genomes of 1000 actinobacteria strains.</title>
        <authorList>
            <person name="Klenk H.-P."/>
        </authorList>
    </citation>
    <scope>NUCLEOTIDE SEQUENCE [LARGE SCALE GENOMIC DNA]</scope>
    <source>
        <strain evidence="2 3">DSM 43800</strain>
    </source>
</reference>
<dbReference type="RefSeq" id="WP_246018938.1">
    <property type="nucleotide sequence ID" value="NZ_RBXO01000001.1"/>
</dbReference>
<dbReference type="EMBL" id="RBXO01000001">
    <property type="protein sequence ID" value="RKT54750.1"/>
    <property type="molecule type" value="Genomic_DNA"/>
</dbReference>
<name>A0A495W0W1_9PSEU</name>
<organism evidence="2 3">
    <name type="scientific">Saccharothrix australiensis</name>
    <dbReference type="NCBI Taxonomy" id="2072"/>
    <lineage>
        <taxon>Bacteria</taxon>
        <taxon>Bacillati</taxon>
        <taxon>Actinomycetota</taxon>
        <taxon>Actinomycetes</taxon>
        <taxon>Pseudonocardiales</taxon>
        <taxon>Pseudonocardiaceae</taxon>
        <taxon>Saccharothrix</taxon>
    </lineage>
</organism>
<sequence>MPVQTFDHTATGYSVRQAYWMAEAARLAYQPPDVIEQTAREWGFDRVRHHETTFRPPFPLEDTQAFTAASDHMVLTAFRGTEPRKIQDWLSDASTPPWPGPAGKGFVHYGFAEALQSIHPQVHDAVAEFRDNDQTIWFTGHSLGGALAALAAMRLYFEDPRLLADGVYTFGQPRVCDRALAQAHDEAFRDRTHRFVNNNDIVTQVPPEPAFHHTRTLRYIDSSGQLRDRMPLLGGLADRAKGLTADALAPTSDGVRDHFVNRYVEALRALSHQEA</sequence>
<evidence type="ECO:0000313" key="2">
    <source>
        <dbReference type="EMBL" id="RKT54750.1"/>
    </source>
</evidence>
<dbReference type="GO" id="GO:0006629">
    <property type="term" value="P:lipid metabolic process"/>
    <property type="evidence" value="ECO:0007669"/>
    <property type="project" value="InterPro"/>
</dbReference>
<dbReference type="CDD" id="cd00519">
    <property type="entry name" value="Lipase_3"/>
    <property type="match status" value="1"/>
</dbReference>
<dbReference type="AlphaFoldDB" id="A0A495W0W1"/>
<dbReference type="Proteomes" id="UP000282084">
    <property type="component" value="Unassembled WGS sequence"/>
</dbReference>
<dbReference type="PANTHER" id="PTHR45856">
    <property type="entry name" value="ALPHA/BETA-HYDROLASES SUPERFAMILY PROTEIN"/>
    <property type="match status" value="1"/>
</dbReference>
<evidence type="ECO:0000313" key="3">
    <source>
        <dbReference type="Proteomes" id="UP000282084"/>
    </source>
</evidence>
<keyword evidence="3" id="KW-1185">Reference proteome</keyword>
<dbReference type="InterPro" id="IPR002921">
    <property type="entry name" value="Fungal_lipase-type"/>
</dbReference>
<accession>A0A495W0W1</accession>
<dbReference type="Gene3D" id="3.40.50.1820">
    <property type="entry name" value="alpha/beta hydrolase"/>
    <property type="match status" value="1"/>
</dbReference>
<feature type="domain" description="Fungal lipase-type" evidence="1">
    <location>
        <begin position="77"/>
        <end position="208"/>
    </location>
</feature>
<protein>
    <submittedName>
        <fullName evidence="2">Lipase (Class 3)</fullName>
    </submittedName>
</protein>
<dbReference type="PANTHER" id="PTHR45856:SF11">
    <property type="entry name" value="FUNGAL LIPASE-LIKE DOMAIN-CONTAINING PROTEIN"/>
    <property type="match status" value="1"/>
</dbReference>
<proteinExistence type="predicted"/>
<dbReference type="Pfam" id="PF01764">
    <property type="entry name" value="Lipase_3"/>
    <property type="match status" value="1"/>
</dbReference>
<dbReference type="InterPro" id="IPR051218">
    <property type="entry name" value="Sec_MonoDiacylglyc_Lipase"/>
</dbReference>
<gene>
    <name evidence="2" type="ORF">C8E97_3398</name>
</gene>
<dbReference type="SUPFAM" id="SSF53474">
    <property type="entry name" value="alpha/beta-Hydrolases"/>
    <property type="match status" value="1"/>
</dbReference>